<dbReference type="PANTHER" id="PTHR35370">
    <property type="entry name" value="CYTOPLASMIC PROTEIN-RELATED-RELATED"/>
    <property type="match status" value="1"/>
</dbReference>
<dbReference type="PIRSF" id="PIRSF028304">
    <property type="entry name" value="UCP028304"/>
    <property type="match status" value="1"/>
</dbReference>
<reference evidence="1 2" key="1">
    <citation type="journal article" date="2013" name="ISME J.">
        <title>Comparative genomics of pathogenic lineages of Vibrio nigripulchritudo identifies virulence-associated traits.</title>
        <authorList>
            <person name="Goudenege D."/>
            <person name="Labreuche Y."/>
            <person name="Krin E."/>
            <person name="Ansquer D."/>
            <person name="Mangenot S."/>
            <person name="Calteau A."/>
            <person name="Medigue C."/>
            <person name="Mazel D."/>
            <person name="Polz M.F."/>
            <person name="Le Roux F."/>
        </authorList>
    </citation>
    <scope>NUCLEOTIDE SEQUENCE [LARGE SCALE GENOMIC DNA]</scope>
    <source>
        <strain evidence="1 2">SOn1</strain>
    </source>
</reference>
<name>A0AAV2VIH6_9VIBR</name>
<dbReference type="RefSeq" id="WP_022610353.1">
    <property type="nucleotide sequence ID" value="NZ_LK391965.1"/>
</dbReference>
<sequence length="607" mass="68992">MSDEFLKYYNRELAYLRHKGQEFGATYPKIAARLKLSEEQVEDPHVARIMEGCAFLTAQIRQSLDNSFPQLTEALIGQLFPDFHAPIPSMSVVKIDSDESATSKVTVNKGESVTFDAPGFKACQFRTCYETDVLPLNISEASFENAPFRGQLLDIEKEAKSVLKLTLKGASKEIEINELNFDSLRLFFNGQPQVTYKLLQFFLQSAIGMAVVVDDETRRQLTPRHIKPVGYEAEHSVVPYSKRSFVGSRLLVEYFLFPEKFLFADLLNLESAWFGDQDEAEFWIYFDQSCDWLEKQVTKDTVLLGCTPVINMFSHAMEPTRIVASEYEFPLYPEHLEPDTTEVIGIQEIGVRSWQMKYQSLPPFYAGEHTNYLSEHEIYWTMRREDKSWAGGFDEPGRDVYVSFVDKEHKLFTPDSKDNWVMSAQAWCCNRNLPKKLPFGGGMPNVNLPDVKDNFDSTKCLVAPTETIRPSMDASSRWQFAKLLTLSHFSGSDGLKTLRETLNLYAFKASPESKAMIDSIVSMDAKPATGRVNQKGRVGFCHGTEITLEVSDSAQSEEQIFFLGNVLSTFFAQYAEINTFTKLCIRLKSSGDIFHRWPALCGDKVLL</sequence>
<evidence type="ECO:0000313" key="1">
    <source>
        <dbReference type="EMBL" id="CCO44540.1"/>
    </source>
</evidence>
<dbReference type="Proteomes" id="UP000018211">
    <property type="component" value="Unassembled WGS sequence"/>
</dbReference>
<gene>
    <name evidence="1" type="ORF">VIBNISOn1_1160048</name>
</gene>
<organism evidence="1 2">
    <name type="scientific">Vibrio nigripulchritudo SOn1</name>
    <dbReference type="NCBI Taxonomy" id="1238450"/>
    <lineage>
        <taxon>Bacteria</taxon>
        <taxon>Pseudomonadati</taxon>
        <taxon>Pseudomonadota</taxon>
        <taxon>Gammaproteobacteria</taxon>
        <taxon>Vibrionales</taxon>
        <taxon>Vibrionaceae</taxon>
        <taxon>Vibrio</taxon>
    </lineage>
</organism>
<dbReference type="InterPro" id="IPR010272">
    <property type="entry name" value="T6SS_TssF"/>
</dbReference>
<comment type="caution">
    <text evidence="1">The sequence shown here is derived from an EMBL/GenBank/DDBJ whole genome shotgun (WGS) entry which is preliminary data.</text>
</comment>
<protein>
    <submittedName>
        <fullName evidence="1">Type VI secretion system, VCA0110</fullName>
    </submittedName>
</protein>
<dbReference type="PANTHER" id="PTHR35370:SF1">
    <property type="entry name" value="TYPE VI SECRETION SYSTEM COMPONENT TSSF1"/>
    <property type="match status" value="1"/>
</dbReference>
<evidence type="ECO:0000313" key="2">
    <source>
        <dbReference type="Proteomes" id="UP000018211"/>
    </source>
</evidence>
<accession>A0AAV2VIH6</accession>
<dbReference type="Pfam" id="PF05947">
    <property type="entry name" value="T6SS_TssF"/>
    <property type="match status" value="1"/>
</dbReference>
<dbReference type="AlphaFoldDB" id="A0AAV2VIH6"/>
<dbReference type="NCBIfam" id="TIGR03359">
    <property type="entry name" value="VI_chp_6"/>
    <property type="match status" value="1"/>
</dbReference>
<proteinExistence type="predicted"/>
<dbReference type="EMBL" id="CAOF01000020">
    <property type="protein sequence ID" value="CCO44540.1"/>
    <property type="molecule type" value="Genomic_DNA"/>
</dbReference>